<feature type="region of interest" description="Disordered" evidence="1">
    <location>
        <begin position="160"/>
        <end position="241"/>
    </location>
</feature>
<evidence type="ECO:0000256" key="1">
    <source>
        <dbReference type="SAM" id="MobiDB-lite"/>
    </source>
</evidence>
<proteinExistence type="predicted"/>
<dbReference type="InterPro" id="IPR018247">
    <property type="entry name" value="EF_Hand_1_Ca_BS"/>
</dbReference>
<dbReference type="Proteomes" id="UP000014148">
    <property type="component" value="Unassembled WGS sequence"/>
</dbReference>
<keyword evidence="2" id="KW-1133">Transmembrane helix</keyword>
<organism evidence="3 5">
    <name type="scientific">Enterococcus malodoratus ATCC 43197</name>
    <dbReference type="NCBI Taxonomy" id="1158601"/>
    <lineage>
        <taxon>Bacteria</taxon>
        <taxon>Bacillati</taxon>
        <taxon>Bacillota</taxon>
        <taxon>Bacilli</taxon>
        <taxon>Lactobacillales</taxon>
        <taxon>Enterococcaceae</taxon>
        <taxon>Enterococcus</taxon>
    </lineage>
</organism>
<dbReference type="eggNOG" id="ENOG503122K">
    <property type="taxonomic scope" value="Bacteria"/>
</dbReference>
<dbReference type="EMBL" id="ASWA01000002">
    <property type="protein sequence ID" value="EOT69014.1"/>
    <property type="molecule type" value="Genomic_DNA"/>
</dbReference>
<evidence type="ECO:0000313" key="4">
    <source>
        <dbReference type="EMBL" id="EOT69014.1"/>
    </source>
</evidence>
<dbReference type="Proteomes" id="UP000013783">
    <property type="component" value="Unassembled WGS sequence"/>
</dbReference>
<feature type="compositionally biased region" description="Low complexity" evidence="1">
    <location>
        <begin position="89"/>
        <end position="110"/>
    </location>
</feature>
<sequence length="241" mass="27543">MSKEKLFYVKRNDSWHSYEFLAQRQNDPNWRQAFLEAEALQEQEDKKRKRRNFLILIISVPVLLIAVLVGLYFYGSSGEETVPKRDVSLNDSLSSSTEETEVSQTVDTSSVGQVLTTPWGEQVTVLRVLPNGERVIKEGPSQSDLNNDGVLTFEELSQVEEEMNRANQQQYQQQQTPQQGQNNQQQQQTPQQGQNNQQQQQTPQQEQNNQQQQTPQQGQNDQQGGSTQNEGNTPQSQGQNY</sequence>
<keyword evidence="6" id="KW-1185">Reference proteome</keyword>
<dbReference type="PATRIC" id="fig|1158601.3.peg.523"/>
<keyword evidence="2" id="KW-0812">Transmembrane</keyword>
<evidence type="ECO:0000313" key="6">
    <source>
        <dbReference type="Proteomes" id="UP000014148"/>
    </source>
</evidence>
<dbReference type="AlphaFoldDB" id="R2RA01"/>
<protein>
    <recommendedName>
        <fullName evidence="7">EF-hand domain-containing protein</fullName>
    </recommendedName>
</protein>
<dbReference type="EMBL" id="AJAK01000007">
    <property type="protein sequence ID" value="EOH80505.1"/>
    <property type="molecule type" value="Genomic_DNA"/>
</dbReference>
<reference evidence="4 6" key="2">
    <citation type="submission" date="2013-03" db="EMBL/GenBank/DDBJ databases">
        <title>The Genome Sequence of Enterococcus malodoratus ATCC_43197 (PacBio/Illumina hybrid assembly).</title>
        <authorList>
            <consortium name="The Broad Institute Genomics Platform"/>
            <consortium name="The Broad Institute Genome Sequencing Center for Infectious Disease"/>
            <person name="Earl A."/>
            <person name="Russ C."/>
            <person name="Gilmore M."/>
            <person name="Surin D."/>
            <person name="Walker B."/>
            <person name="Young S."/>
            <person name="Zeng Q."/>
            <person name="Gargeya S."/>
            <person name="Fitzgerald M."/>
            <person name="Haas B."/>
            <person name="Abouelleil A."/>
            <person name="Allen A.W."/>
            <person name="Alvarado L."/>
            <person name="Arachchi H.M."/>
            <person name="Berlin A.M."/>
            <person name="Chapman S.B."/>
            <person name="Gainer-Dewar J."/>
            <person name="Goldberg J."/>
            <person name="Griggs A."/>
            <person name="Gujja S."/>
            <person name="Hansen M."/>
            <person name="Howarth C."/>
            <person name="Imamovic A."/>
            <person name="Ireland A."/>
            <person name="Larimer J."/>
            <person name="McCowan C."/>
            <person name="Murphy C."/>
            <person name="Pearson M."/>
            <person name="Poon T.W."/>
            <person name="Priest M."/>
            <person name="Roberts A."/>
            <person name="Saif S."/>
            <person name="Shea T."/>
            <person name="Sisk P."/>
            <person name="Sykes S."/>
            <person name="Wortman J."/>
            <person name="Nusbaum C."/>
            <person name="Birren B."/>
        </authorList>
    </citation>
    <scope>NUCLEOTIDE SEQUENCE [LARGE SCALE GENOMIC DNA]</scope>
    <source>
        <strain evidence="4 6">ATCC 43197</strain>
    </source>
</reference>
<dbReference type="STRING" id="71451.RV07_GL001767"/>
<reference evidence="3 5" key="1">
    <citation type="submission" date="2013-02" db="EMBL/GenBank/DDBJ databases">
        <title>The Genome Sequence of Enterococcus malodoratus ATCC_43197.</title>
        <authorList>
            <consortium name="The Broad Institute Genome Sequencing Platform"/>
            <consortium name="The Broad Institute Genome Sequencing Center for Infectious Disease"/>
            <person name="Earl A.M."/>
            <person name="Gilmore M.S."/>
            <person name="Lebreton F."/>
            <person name="Walker B."/>
            <person name="Young S.K."/>
            <person name="Zeng Q."/>
            <person name="Gargeya S."/>
            <person name="Fitzgerald M."/>
            <person name="Haas B."/>
            <person name="Abouelleil A."/>
            <person name="Alvarado L."/>
            <person name="Arachchi H.M."/>
            <person name="Berlin A.M."/>
            <person name="Chapman S.B."/>
            <person name="Dewar J."/>
            <person name="Goldberg J."/>
            <person name="Griggs A."/>
            <person name="Gujja S."/>
            <person name="Hansen M."/>
            <person name="Howarth C."/>
            <person name="Imamovic A."/>
            <person name="Larimer J."/>
            <person name="McCowan C."/>
            <person name="Murphy C."/>
            <person name="Neiman D."/>
            <person name="Pearson M."/>
            <person name="Priest M."/>
            <person name="Roberts A."/>
            <person name="Saif S."/>
            <person name="Shea T."/>
            <person name="Sisk P."/>
            <person name="Sykes S."/>
            <person name="Wortman J."/>
            <person name="Nusbaum C."/>
            <person name="Birren B."/>
        </authorList>
    </citation>
    <scope>NUCLEOTIDE SEQUENCE [LARGE SCALE GENOMIC DNA]</scope>
    <source>
        <strain evidence="3 5">ATCC 43197</strain>
    </source>
</reference>
<dbReference type="PROSITE" id="PS00018">
    <property type="entry name" value="EF_HAND_1"/>
    <property type="match status" value="1"/>
</dbReference>
<dbReference type="RefSeq" id="WP_010739426.1">
    <property type="nucleotide sequence ID" value="NZ_KB946249.1"/>
</dbReference>
<accession>R2RA01</accession>
<feature type="transmembrane region" description="Helical" evidence="2">
    <location>
        <begin position="53"/>
        <end position="75"/>
    </location>
</feature>
<evidence type="ECO:0008006" key="7">
    <source>
        <dbReference type="Google" id="ProtNLM"/>
    </source>
</evidence>
<keyword evidence="2" id="KW-0472">Membrane</keyword>
<feature type="region of interest" description="Disordered" evidence="1">
    <location>
        <begin position="84"/>
        <end position="110"/>
    </location>
</feature>
<feature type="compositionally biased region" description="Low complexity" evidence="1">
    <location>
        <begin position="167"/>
        <end position="229"/>
    </location>
</feature>
<name>R2RA01_9ENTE</name>
<evidence type="ECO:0000256" key="2">
    <source>
        <dbReference type="SAM" id="Phobius"/>
    </source>
</evidence>
<feature type="compositionally biased region" description="Polar residues" evidence="1">
    <location>
        <begin position="230"/>
        <end position="241"/>
    </location>
</feature>
<evidence type="ECO:0000313" key="5">
    <source>
        <dbReference type="Proteomes" id="UP000013783"/>
    </source>
</evidence>
<gene>
    <name evidence="4" type="ORF">I585_00474</name>
    <name evidence="3" type="ORF">UAI_00543</name>
</gene>
<dbReference type="OrthoDB" id="2186156at2"/>
<evidence type="ECO:0000313" key="3">
    <source>
        <dbReference type="EMBL" id="EOH80505.1"/>
    </source>
</evidence>
<comment type="caution">
    <text evidence="3">The sequence shown here is derived from an EMBL/GenBank/DDBJ whole genome shotgun (WGS) entry which is preliminary data.</text>
</comment>